<protein>
    <submittedName>
        <fullName evidence="2">Uncharacterized protein</fullName>
    </submittedName>
</protein>
<name>A0A915NFY9_9BILA</name>
<dbReference type="Proteomes" id="UP000887560">
    <property type="component" value="Unplaced"/>
</dbReference>
<accession>A0A915NFY9</accession>
<dbReference type="WBParaSite" id="scf7180000418219.g2193">
    <property type="protein sequence ID" value="scf7180000418219.g2193"/>
    <property type="gene ID" value="scf7180000418219.g2193"/>
</dbReference>
<evidence type="ECO:0000313" key="2">
    <source>
        <dbReference type="WBParaSite" id="scf7180000418219.g2193"/>
    </source>
</evidence>
<reference evidence="2" key="1">
    <citation type="submission" date="2022-11" db="UniProtKB">
        <authorList>
            <consortium name="WormBaseParasite"/>
        </authorList>
    </citation>
    <scope>IDENTIFICATION</scope>
</reference>
<keyword evidence="1" id="KW-1185">Reference proteome</keyword>
<evidence type="ECO:0000313" key="1">
    <source>
        <dbReference type="Proteomes" id="UP000887560"/>
    </source>
</evidence>
<sequence length="210" mass="24342">MSSRFDLKKGNRLRLCKECVESGRCEKANSFNGEVENVEWNGILLFYDKEKNVLEVELEMLGKSSKFYLNDITPTEFINGINGRKPEIYAEIKKQISIDVEFEKERFKGALLSDYFGFNALRVDADCATLYNSPGVWYWEYKRNDSEECKEVLIISKFCGPKCWDSNHRTQILREQSIQIILFSCLAIPSRLPIMVASKLINIFENLHAL</sequence>
<organism evidence="1 2">
    <name type="scientific">Meloidogyne floridensis</name>
    <dbReference type="NCBI Taxonomy" id="298350"/>
    <lineage>
        <taxon>Eukaryota</taxon>
        <taxon>Metazoa</taxon>
        <taxon>Ecdysozoa</taxon>
        <taxon>Nematoda</taxon>
        <taxon>Chromadorea</taxon>
        <taxon>Rhabditida</taxon>
        <taxon>Tylenchina</taxon>
        <taxon>Tylenchomorpha</taxon>
        <taxon>Tylenchoidea</taxon>
        <taxon>Meloidogynidae</taxon>
        <taxon>Meloidogyninae</taxon>
        <taxon>Meloidogyne</taxon>
    </lineage>
</organism>
<dbReference type="AlphaFoldDB" id="A0A915NFY9"/>
<proteinExistence type="predicted"/>